<dbReference type="InterPro" id="IPR058240">
    <property type="entry name" value="rSAM_sf"/>
</dbReference>
<dbReference type="Gene3D" id="3.20.20.70">
    <property type="entry name" value="Aldolase class I"/>
    <property type="match status" value="1"/>
</dbReference>
<evidence type="ECO:0000259" key="7">
    <source>
        <dbReference type="PROSITE" id="PS51918"/>
    </source>
</evidence>
<proteinExistence type="predicted"/>
<gene>
    <name evidence="8" type="ORF">MNBD_DELTA04-1593</name>
</gene>
<evidence type="ECO:0000256" key="4">
    <source>
        <dbReference type="ARBA" id="ARBA00022723"/>
    </source>
</evidence>
<keyword evidence="8" id="KW-0456">Lyase</keyword>
<dbReference type="InterPro" id="IPR007197">
    <property type="entry name" value="rSAM"/>
</dbReference>
<evidence type="ECO:0000256" key="2">
    <source>
        <dbReference type="ARBA" id="ARBA00022485"/>
    </source>
</evidence>
<keyword evidence="3" id="KW-0949">S-adenosyl-L-methionine</keyword>
<dbReference type="NCBIfam" id="TIGR02351">
    <property type="entry name" value="thiH"/>
    <property type="match status" value="1"/>
</dbReference>
<name>A0A3B0VS21_9ZZZZ</name>
<evidence type="ECO:0000256" key="1">
    <source>
        <dbReference type="ARBA" id="ARBA00001966"/>
    </source>
</evidence>
<protein>
    <submittedName>
        <fullName evidence="8">2-iminoacetate synthase (ThiH)</fullName>
        <ecNumber evidence="8">4.1.99.19</ecNumber>
    </submittedName>
</protein>
<dbReference type="EMBL" id="UOEY01000002">
    <property type="protein sequence ID" value="VAW34254.1"/>
    <property type="molecule type" value="Genomic_DNA"/>
</dbReference>
<dbReference type="PROSITE" id="PS51918">
    <property type="entry name" value="RADICAL_SAM"/>
    <property type="match status" value="1"/>
</dbReference>
<organism evidence="8">
    <name type="scientific">hydrothermal vent metagenome</name>
    <dbReference type="NCBI Taxonomy" id="652676"/>
    <lineage>
        <taxon>unclassified sequences</taxon>
        <taxon>metagenomes</taxon>
        <taxon>ecological metagenomes</taxon>
    </lineage>
</organism>
<comment type="cofactor">
    <cofactor evidence="1">
        <name>[4Fe-4S] cluster</name>
        <dbReference type="ChEBI" id="CHEBI:49883"/>
    </cofactor>
</comment>
<dbReference type="SMART" id="SM00876">
    <property type="entry name" value="BATS"/>
    <property type="match status" value="1"/>
</dbReference>
<evidence type="ECO:0000313" key="8">
    <source>
        <dbReference type="EMBL" id="VAW34254.1"/>
    </source>
</evidence>
<dbReference type="PANTHER" id="PTHR43583">
    <property type="entry name" value="2-IMINOACETATE SYNTHASE"/>
    <property type="match status" value="1"/>
</dbReference>
<dbReference type="CDD" id="cd01335">
    <property type="entry name" value="Radical_SAM"/>
    <property type="match status" value="1"/>
</dbReference>
<dbReference type="InterPro" id="IPR012726">
    <property type="entry name" value="ThiH"/>
</dbReference>
<evidence type="ECO:0000256" key="5">
    <source>
        <dbReference type="ARBA" id="ARBA00023004"/>
    </source>
</evidence>
<dbReference type="SFLD" id="SFLDS00029">
    <property type="entry name" value="Radical_SAM"/>
    <property type="match status" value="1"/>
</dbReference>
<dbReference type="PANTHER" id="PTHR43583:SF1">
    <property type="entry name" value="2-IMINOACETATE SYNTHASE"/>
    <property type="match status" value="1"/>
</dbReference>
<dbReference type="SFLD" id="SFLDF00301">
    <property type="entry name" value="2-iminoacetate_synthase_(ThiH)"/>
    <property type="match status" value="1"/>
</dbReference>
<dbReference type="Pfam" id="PF06968">
    <property type="entry name" value="BATS"/>
    <property type="match status" value="1"/>
</dbReference>
<dbReference type="AlphaFoldDB" id="A0A3B0VS21"/>
<dbReference type="SFLD" id="SFLDG01081">
    <property type="entry name" value="cleavage_of_the_Ca-Cb_bond_in"/>
    <property type="match status" value="1"/>
</dbReference>
<dbReference type="EC" id="4.1.99.19" evidence="8"/>
<keyword evidence="4" id="KW-0479">Metal-binding</keyword>
<keyword evidence="2" id="KW-0004">4Fe-4S</keyword>
<accession>A0A3B0VS21</accession>
<dbReference type="GO" id="GO:0051539">
    <property type="term" value="F:4 iron, 4 sulfur cluster binding"/>
    <property type="evidence" value="ECO:0007669"/>
    <property type="project" value="UniProtKB-KW"/>
</dbReference>
<sequence>MPPSIPQFSRLRQWLTPATGDDVRAALTRKRLDIHDLAALLSPAAEQFLPEMAARSREITIQRFGRTTQIYAPLYLSNFCINRCAYCGFAAGNPIPRRKLTLDEAEAEAMILYKRGFRHILLVSGEAPKALGVDYLEAITLRLRDRFAALSIEVQPLEEDEYNRLFKAGITAVAVYQETYDRRVYDQVHLAGKKCDYDYRISTPDRAGAAGYREIGIGALLGLADWRVEGLALGLHLQWLRKRFWQTSFTVSFPRLRPAAGAFEPLVTVSEKNLSQLMFSLRLFDPDVGLILSTREEARFRDGMLGLAPTRYSAGSCTAPGGYTSGEHDGEQFSIGDLRTMSEVCSMVAAKGFDPVCKDWDREFQALGNSMTAPLIQQV</sequence>
<dbReference type="SUPFAM" id="SSF102114">
    <property type="entry name" value="Radical SAM enzymes"/>
    <property type="match status" value="1"/>
</dbReference>
<dbReference type="Pfam" id="PF04055">
    <property type="entry name" value="Radical_SAM"/>
    <property type="match status" value="1"/>
</dbReference>
<dbReference type="GO" id="GO:0036355">
    <property type="term" value="F:2-iminoacetate synthase activity"/>
    <property type="evidence" value="ECO:0007669"/>
    <property type="project" value="UniProtKB-EC"/>
</dbReference>
<dbReference type="SFLD" id="SFLDG01060">
    <property type="entry name" value="BATS_domain_containing"/>
    <property type="match status" value="1"/>
</dbReference>
<dbReference type="InterPro" id="IPR010722">
    <property type="entry name" value="BATS_dom"/>
</dbReference>
<dbReference type="GO" id="GO:0005506">
    <property type="term" value="F:iron ion binding"/>
    <property type="evidence" value="ECO:0007669"/>
    <property type="project" value="InterPro"/>
</dbReference>
<evidence type="ECO:0000256" key="6">
    <source>
        <dbReference type="ARBA" id="ARBA00023014"/>
    </source>
</evidence>
<keyword evidence="6" id="KW-0411">Iron-sulfur</keyword>
<dbReference type="InterPro" id="IPR013785">
    <property type="entry name" value="Aldolase_TIM"/>
</dbReference>
<reference evidence="8" key="1">
    <citation type="submission" date="2018-06" db="EMBL/GenBank/DDBJ databases">
        <authorList>
            <person name="Zhirakovskaya E."/>
        </authorList>
    </citation>
    <scope>NUCLEOTIDE SEQUENCE</scope>
</reference>
<dbReference type="InterPro" id="IPR034428">
    <property type="entry name" value="ThiH/NoCL/HydG-like"/>
</dbReference>
<evidence type="ECO:0000256" key="3">
    <source>
        <dbReference type="ARBA" id="ARBA00022691"/>
    </source>
</evidence>
<keyword evidence="5" id="KW-0408">Iron</keyword>
<feature type="domain" description="Radical SAM core" evidence="7">
    <location>
        <begin position="66"/>
        <end position="301"/>
    </location>
</feature>